<dbReference type="OrthoDB" id="5241646at2"/>
<keyword evidence="2" id="KW-1003">Cell membrane</keyword>
<feature type="transmembrane region" description="Helical" evidence="6">
    <location>
        <begin position="37"/>
        <end position="55"/>
    </location>
</feature>
<feature type="transmembrane region" description="Helical" evidence="6">
    <location>
        <begin position="142"/>
        <end position="158"/>
    </location>
</feature>
<keyword evidence="3 6" id="KW-0812">Transmembrane</keyword>
<sequence>MPSPWSFTFEPLFAALGALALWLYLRAPAGRSSRTRTTLFATGVLMIVLALNSPLETIAVEYLVLFHLLQNVIISDWAPPLLILGLTPSMRAAVAARGGAAFAWLTRPMAAFPIWLVGWYVVHLGAVYDIAVRHAALLNLEHAFMIAIGLLFWWPVLADAPRSAATLARIAYVFAAFVFSAFLGLALTFAPPVYGYYETRPERLWGISAAKDQNFGGILMSAEQAIVFFAAITWLLVRLFREEDEAEQALRARQRAQGLL</sequence>
<evidence type="ECO:0000313" key="8">
    <source>
        <dbReference type="Proteomes" id="UP000254134"/>
    </source>
</evidence>
<dbReference type="EMBL" id="QQZY01000002">
    <property type="protein sequence ID" value="RDI75550.1"/>
    <property type="molecule type" value="Genomic_DNA"/>
</dbReference>
<evidence type="ECO:0000256" key="4">
    <source>
        <dbReference type="ARBA" id="ARBA00022989"/>
    </source>
</evidence>
<evidence type="ECO:0000256" key="2">
    <source>
        <dbReference type="ARBA" id="ARBA00022475"/>
    </source>
</evidence>
<organism evidence="7 8">
    <name type="scientific">Gaiella occulta</name>
    <dbReference type="NCBI Taxonomy" id="1002870"/>
    <lineage>
        <taxon>Bacteria</taxon>
        <taxon>Bacillati</taxon>
        <taxon>Actinomycetota</taxon>
        <taxon>Thermoleophilia</taxon>
        <taxon>Gaiellales</taxon>
        <taxon>Gaiellaceae</taxon>
        <taxon>Gaiella</taxon>
    </lineage>
</organism>
<comment type="subcellular location">
    <subcellularLocation>
        <location evidence="1">Cell membrane</location>
        <topology evidence="1">Multi-pass membrane protein</topology>
    </subcellularLocation>
</comment>
<dbReference type="AlphaFoldDB" id="A0A7M2YZN5"/>
<feature type="transmembrane region" description="Helical" evidence="6">
    <location>
        <begin position="170"/>
        <end position="194"/>
    </location>
</feature>
<dbReference type="InterPro" id="IPR019108">
    <property type="entry name" value="Caa3_assmbl_CtaG-rel"/>
</dbReference>
<feature type="transmembrane region" description="Helical" evidence="6">
    <location>
        <begin position="99"/>
        <end position="122"/>
    </location>
</feature>
<reference evidence="7 8" key="1">
    <citation type="submission" date="2018-07" db="EMBL/GenBank/DDBJ databases">
        <title>High-quality-draft genome sequence of Gaiella occulta.</title>
        <authorList>
            <person name="Severino R."/>
            <person name="Froufe H.J.C."/>
            <person name="Rainey F.A."/>
            <person name="Barroso C."/>
            <person name="Albuquerque L."/>
            <person name="Lobo-Da-Cunha A."/>
            <person name="Da Costa M.S."/>
            <person name="Egas C."/>
        </authorList>
    </citation>
    <scope>NUCLEOTIDE SEQUENCE [LARGE SCALE GENOMIC DNA]</scope>
    <source>
        <strain evidence="7 8">F2-233</strain>
    </source>
</reference>
<dbReference type="RefSeq" id="WP_114795740.1">
    <property type="nucleotide sequence ID" value="NZ_QQZY01000002.1"/>
</dbReference>
<keyword evidence="4 6" id="KW-1133">Transmembrane helix</keyword>
<evidence type="ECO:0000256" key="5">
    <source>
        <dbReference type="ARBA" id="ARBA00023136"/>
    </source>
</evidence>
<comment type="caution">
    <text evidence="7">The sequence shown here is derived from an EMBL/GenBank/DDBJ whole genome shotgun (WGS) entry which is preliminary data.</text>
</comment>
<proteinExistence type="predicted"/>
<keyword evidence="8" id="KW-1185">Reference proteome</keyword>
<reference evidence="8" key="2">
    <citation type="journal article" date="2019" name="MicrobiologyOpen">
        <title>High-quality draft genome sequence of Gaiella occulta isolated from a 150 meter deep mineral water borehole and comparison with the genome sequences of other deep-branching lineages of the phylum Actinobacteria.</title>
        <authorList>
            <person name="Severino R."/>
            <person name="Froufe H.J.C."/>
            <person name="Barroso C."/>
            <person name="Albuquerque L."/>
            <person name="Lobo-da-Cunha A."/>
            <person name="da Costa M.S."/>
            <person name="Egas C."/>
        </authorList>
    </citation>
    <scope>NUCLEOTIDE SEQUENCE [LARGE SCALE GENOMIC DNA]</scope>
    <source>
        <strain evidence="8">F2-233</strain>
    </source>
</reference>
<evidence type="ECO:0000256" key="3">
    <source>
        <dbReference type="ARBA" id="ARBA00022692"/>
    </source>
</evidence>
<name>A0A7M2YZN5_9ACTN</name>
<dbReference type="Proteomes" id="UP000254134">
    <property type="component" value="Unassembled WGS sequence"/>
</dbReference>
<keyword evidence="5 6" id="KW-0472">Membrane</keyword>
<evidence type="ECO:0000256" key="6">
    <source>
        <dbReference type="SAM" id="Phobius"/>
    </source>
</evidence>
<evidence type="ECO:0000256" key="1">
    <source>
        <dbReference type="ARBA" id="ARBA00004651"/>
    </source>
</evidence>
<gene>
    <name evidence="7" type="ORF">Gocc_1348</name>
</gene>
<evidence type="ECO:0000313" key="7">
    <source>
        <dbReference type="EMBL" id="RDI75550.1"/>
    </source>
</evidence>
<accession>A0A7M2YZN5</accession>
<dbReference type="GO" id="GO:0005886">
    <property type="term" value="C:plasma membrane"/>
    <property type="evidence" value="ECO:0007669"/>
    <property type="project" value="UniProtKB-SubCell"/>
</dbReference>
<feature type="transmembrane region" description="Helical" evidence="6">
    <location>
        <begin position="214"/>
        <end position="237"/>
    </location>
</feature>
<protein>
    <submittedName>
        <fullName evidence="7">Cytochrome c oxidase caa3 assembly factor (Caa3-CtaG)</fullName>
    </submittedName>
</protein>
<dbReference type="Pfam" id="PF09678">
    <property type="entry name" value="Caa3_CtaG"/>
    <property type="match status" value="1"/>
</dbReference>
<feature type="transmembrane region" description="Helical" evidence="6">
    <location>
        <begin position="6"/>
        <end position="25"/>
    </location>
</feature>